<dbReference type="CDD" id="cd16574">
    <property type="entry name" value="RING-HC_Topors"/>
    <property type="match status" value="1"/>
</dbReference>
<dbReference type="GO" id="GO:0008630">
    <property type="term" value="P:intrinsic apoptotic signaling pathway in response to DNA damage"/>
    <property type="evidence" value="ECO:0007669"/>
    <property type="project" value="UniProtKB-ARBA"/>
</dbReference>
<evidence type="ECO:0000256" key="14">
    <source>
        <dbReference type="HAMAP-Rule" id="MF_03155"/>
    </source>
</evidence>
<dbReference type="InterPro" id="IPR017907">
    <property type="entry name" value="Znf_RING_CS"/>
</dbReference>
<feature type="binding site" evidence="14">
    <location>
        <position position="1001"/>
    </location>
    <ligand>
        <name>phosphate</name>
        <dbReference type="ChEBI" id="CHEBI:43474"/>
    </ligand>
</feature>
<dbReference type="InterPro" id="IPR010044">
    <property type="entry name" value="MTAP"/>
</dbReference>
<keyword evidence="3 14" id="KW-0328">Glycosyltransferase</keyword>
<comment type="catalytic activity">
    <reaction evidence="14">
        <text>S-methyl-5'-thioadenosine + phosphate = 5-(methylsulfanyl)-alpha-D-ribose 1-phosphate + adenine</text>
        <dbReference type="Rhea" id="RHEA:11852"/>
        <dbReference type="ChEBI" id="CHEBI:16708"/>
        <dbReference type="ChEBI" id="CHEBI:17509"/>
        <dbReference type="ChEBI" id="CHEBI:43474"/>
        <dbReference type="ChEBI" id="CHEBI:58533"/>
        <dbReference type="EC" id="2.4.2.28"/>
    </reaction>
</comment>
<feature type="compositionally biased region" description="Low complexity" evidence="16">
    <location>
        <begin position="910"/>
        <end position="926"/>
    </location>
</feature>
<name>A0AAD8Z1N9_9TELE</name>
<comment type="caution">
    <text evidence="18">The sequence shown here is derived from an EMBL/GenBank/DDBJ whole genome shotgun (WGS) entry which is preliminary data.</text>
</comment>
<evidence type="ECO:0000256" key="11">
    <source>
        <dbReference type="ARBA" id="ARBA00023163"/>
    </source>
</evidence>
<comment type="catalytic activity">
    <reaction evidence="1">
        <text>S-ubiquitinyl-[E2 ubiquitin-conjugating enzyme]-L-cysteine + [acceptor protein]-L-lysine = [E2 ubiquitin-conjugating enzyme]-L-cysteine + N(6)-ubiquitinyl-[acceptor protein]-L-lysine.</text>
        <dbReference type="EC" id="2.3.2.27"/>
    </reaction>
</comment>
<evidence type="ECO:0000256" key="12">
    <source>
        <dbReference type="ARBA" id="ARBA00023242"/>
    </source>
</evidence>
<reference evidence="18" key="1">
    <citation type="submission" date="2023-03" db="EMBL/GenBank/DDBJ databases">
        <title>Electrophorus voltai genome.</title>
        <authorList>
            <person name="Bian C."/>
        </authorList>
    </citation>
    <scope>NUCLEOTIDE SEQUENCE</scope>
    <source>
        <strain evidence="18">CB-2022</strain>
        <tissue evidence="18">Muscle</tissue>
    </source>
</reference>
<feature type="site" description="Important for substrate specificity" evidence="14">
    <location>
        <position position="1240"/>
    </location>
</feature>
<evidence type="ECO:0000256" key="6">
    <source>
        <dbReference type="ARBA" id="ARBA00022726"/>
    </source>
</evidence>
<dbReference type="SMART" id="SM00184">
    <property type="entry name" value="RING"/>
    <property type="match status" value="1"/>
</dbReference>
<dbReference type="Pfam" id="PF26084">
    <property type="entry name" value="PWI_Topors"/>
    <property type="match status" value="1"/>
</dbReference>
<feature type="compositionally biased region" description="Basic and acidic residues" evidence="16">
    <location>
        <begin position="852"/>
        <end position="861"/>
    </location>
</feature>
<dbReference type="GO" id="GO:0017061">
    <property type="term" value="F:S-methyl-5-thioadenosine phosphorylase activity"/>
    <property type="evidence" value="ECO:0007669"/>
    <property type="project" value="UniProtKB-UniRule"/>
</dbReference>
<dbReference type="Proteomes" id="UP001239994">
    <property type="component" value="Unassembled WGS sequence"/>
</dbReference>
<feature type="compositionally biased region" description="Basic residues" evidence="16">
    <location>
        <begin position="862"/>
        <end position="871"/>
    </location>
</feature>
<feature type="region of interest" description="Disordered" evidence="16">
    <location>
        <begin position="980"/>
        <end position="1008"/>
    </location>
</feature>
<dbReference type="GO" id="GO:0000209">
    <property type="term" value="P:protein polyubiquitination"/>
    <property type="evidence" value="ECO:0007669"/>
    <property type="project" value="TreeGrafter"/>
</dbReference>
<evidence type="ECO:0000256" key="13">
    <source>
        <dbReference type="ARBA" id="ARBA00057208"/>
    </source>
</evidence>
<evidence type="ECO:0000256" key="7">
    <source>
        <dbReference type="ARBA" id="ARBA00022771"/>
    </source>
</evidence>
<dbReference type="PANTHER" id="PTHR46077:SF1">
    <property type="entry name" value="TOP1 BINDING ARGININE_SERINE RICH PROTEIN, E3 UBIQUITIN LIGASE"/>
    <property type="match status" value="1"/>
</dbReference>
<dbReference type="SUPFAM" id="SSF57850">
    <property type="entry name" value="RING/U-box"/>
    <property type="match status" value="1"/>
</dbReference>
<keyword evidence="7 15" id="KW-0863">Zinc-finger</keyword>
<dbReference type="GO" id="GO:0061630">
    <property type="term" value="F:ubiquitin protein ligase activity"/>
    <property type="evidence" value="ECO:0007669"/>
    <property type="project" value="UniProtKB-EC"/>
</dbReference>
<keyword evidence="19" id="KW-1185">Reference proteome</keyword>
<evidence type="ECO:0000256" key="10">
    <source>
        <dbReference type="ARBA" id="ARBA00023015"/>
    </source>
</evidence>
<evidence type="ECO:0000256" key="3">
    <source>
        <dbReference type="ARBA" id="ARBA00022676"/>
    </source>
</evidence>
<feature type="region of interest" description="Disordered" evidence="16">
    <location>
        <begin position="509"/>
        <end position="568"/>
    </location>
</feature>
<evidence type="ECO:0000256" key="5">
    <source>
        <dbReference type="ARBA" id="ARBA00022723"/>
    </source>
</evidence>
<dbReference type="GO" id="GO:0032391">
    <property type="term" value="C:photoreceptor connecting cilium"/>
    <property type="evidence" value="ECO:0007669"/>
    <property type="project" value="UniProtKB-ARBA"/>
</dbReference>
<keyword evidence="2 14" id="KW-0963">Cytoplasm</keyword>
<dbReference type="Pfam" id="PF09782">
    <property type="entry name" value="NDUF_B6"/>
    <property type="match status" value="1"/>
</dbReference>
<keyword evidence="8" id="KW-0833">Ubl conjugation pathway</keyword>
<proteinExistence type="inferred from homology"/>
<feature type="binding site" evidence="14">
    <location>
        <position position="1204"/>
    </location>
    <ligand>
        <name>phosphate</name>
        <dbReference type="ChEBI" id="CHEBI:43474"/>
    </ligand>
</feature>
<dbReference type="GO" id="GO:0006166">
    <property type="term" value="P:purine ribonucleoside salvage"/>
    <property type="evidence" value="ECO:0007669"/>
    <property type="project" value="UniProtKB-KW"/>
</dbReference>
<feature type="binding site" evidence="14">
    <location>
        <begin position="1227"/>
        <end position="1229"/>
    </location>
    <ligand>
        <name>substrate</name>
    </ligand>
</feature>
<feature type="compositionally biased region" description="Basic residues" evidence="16">
    <location>
        <begin position="661"/>
        <end position="683"/>
    </location>
</feature>
<feature type="domain" description="RING-type" evidence="17">
    <location>
        <begin position="214"/>
        <end position="253"/>
    </location>
</feature>
<dbReference type="InterPro" id="IPR018099">
    <property type="entry name" value="Purine_phosphorylase-2_CS"/>
</dbReference>
<dbReference type="Pfam" id="PF01048">
    <property type="entry name" value="PNP_UDP_1"/>
    <property type="match status" value="1"/>
</dbReference>
<comment type="subunit">
    <text evidence="14">Homotrimer.</text>
</comment>
<feature type="site" description="Important for substrate specificity" evidence="14">
    <location>
        <position position="1185"/>
    </location>
</feature>
<feature type="region of interest" description="Disordered" evidence="16">
    <location>
        <begin position="588"/>
        <end position="949"/>
    </location>
</feature>
<comment type="subcellular location">
    <subcellularLocation>
        <location evidence="14">Cytoplasm</location>
    </subcellularLocation>
    <subcellularLocation>
        <location evidence="14">Nucleus</location>
    </subcellularLocation>
</comment>
<evidence type="ECO:0000256" key="16">
    <source>
        <dbReference type="SAM" id="MobiDB-lite"/>
    </source>
</evidence>
<feature type="compositionally biased region" description="Basic residues" evidence="16">
    <location>
        <begin position="887"/>
        <end position="905"/>
    </location>
</feature>
<dbReference type="SUPFAM" id="SSF53167">
    <property type="entry name" value="Purine and uridine phosphorylases"/>
    <property type="match status" value="1"/>
</dbReference>
<gene>
    <name evidence="14" type="primary">MTAP</name>
    <name evidence="18" type="ORF">P4O66_013152</name>
</gene>
<dbReference type="GO" id="GO:0005739">
    <property type="term" value="C:mitochondrion"/>
    <property type="evidence" value="ECO:0007669"/>
    <property type="project" value="GOC"/>
</dbReference>
<evidence type="ECO:0000256" key="4">
    <source>
        <dbReference type="ARBA" id="ARBA00022679"/>
    </source>
</evidence>
<dbReference type="PROSITE" id="PS01240">
    <property type="entry name" value="PNP_MTAP_2"/>
    <property type="match status" value="1"/>
</dbReference>
<dbReference type="EMBL" id="JAROKS010000020">
    <property type="protein sequence ID" value="KAK1791368.1"/>
    <property type="molecule type" value="Genomic_DNA"/>
</dbReference>
<feature type="compositionally biased region" description="Basic residues" evidence="16">
    <location>
        <begin position="820"/>
        <end position="834"/>
    </location>
</feature>
<organism evidence="18 19">
    <name type="scientific">Electrophorus voltai</name>
    <dbReference type="NCBI Taxonomy" id="2609070"/>
    <lineage>
        <taxon>Eukaryota</taxon>
        <taxon>Metazoa</taxon>
        <taxon>Chordata</taxon>
        <taxon>Craniata</taxon>
        <taxon>Vertebrata</taxon>
        <taxon>Euteleostomi</taxon>
        <taxon>Actinopterygii</taxon>
        <taxon>Neopterygii</taxon>
        <taxon>Teleostei</taxon>
        <taxon>Ostariophysi</taxon>
        <taxon>Gymnotiformes</taxon>
        <taxon>Gymnotoidei</taxon>
        <taxon>Gymnotidae</taxon>
        <taxon>Electrophorus</taxon>
    </lineage>
</organism>
<dbReference type="InterPro" id="IPR019174">
    <property type="entry name" value="NADH_DH_b-subcmplx_su6"/>
</dbReference>
<dbReference type="GO" id="GO:0019509">
    <property type="term" value="P:L-methionine salvage from methylthioadenosine"/>
    <property type="evidence" value="ECO:0007669"/>
    <property type="project" value="UniProtKB-UniRule"/>
</dbReference>
<evidence type="ECO:0000256" key="15">
    <source>
        <dbReference type="PROSITE-ProRule" id="PRU00175"/>
    </source>
</evidence>
<keyword evidence="10" id="KW-0805">Transcription regulation</keyword>
<dbReference type="GO" id="GO:0006120">
    <property type="term" value="P:mitochondrial electron transport, NADH to ubiquinone"/>
    <property type="evidence" value="ECO:0007669"/>
    <property type="project" value="InterPro"/>
</dbReference>
<dbReference type="InterPro" id="IPR013083">
    <property type="entry name" value="Znf_RING/FYVE/PHD"/>
</dbReference>
<comment type="similarity">
    <text evidence="14">Belongs to the PNP/MTAP phosphorylase family. MTAP subfamily.</text>
</comment>
<dbReference type="InterPro" id="IPR058746">
    <property type="entry name" value="Znf_RING-type_Topors"/>
</dbReference>
<feature type="compositionally biased region" description="Basic residues" evidence="16">
    <location>
        <begin position="691"/>
        <end position="704"/>
    </location>
</feature>
<dbReference type="Pfam" id="PF13923">
    <property type="entry name" value="zf-C3HC4_2"/>
    <property type="match status" value="1"/>
</dbReference>
<comment type="function">
    <text evidence="13 14">Catalyzes the reversible phosphorylation of S-methyl-5'-thioadenosine (MTA) to adenine and 5-methylthioribose-1-phosphate. Involved in the breakdown of MTA, a major by-product of polyamine biosynthesis. Responsible for the first step in the methionine salvage pathway after MTA has been generated from S-adenosylmethionine. Has broad substrate specificity with 6-aminopurine nucleosides as preferred substrates.</text>
</comment>
<feature type="compositionally biased region" description="Basic and acidic residues" evidence="16">
    <location>
        <begin position="724"/>
        <end position="734"/>
    </location>
</feature>
<evidence type="ECO:0000313" key="19">
    <source>
        <dbReference type="Proteomes" id="UP001239994"/>
    </source>
</evidence>
<dbReference type="GO" id="GO:0005634">
    <property type="term" value="C:nucleus"/>
    <property type="evidence" value="ECO:0007669"/>
    <property type="project" value="UniProtKB-SubCell"/>
</dbReference>
<dbReference type="PROSITE" id="PS00518">
    <property type="entry name" value="ZF_RING_1"/>
    <property type="match status" value="1"/>
</dbReference>
<dbReference type="PROSITE" id="PS50089">
    <property type="entry name" value="ZF_RING_2"/>
    <property type="match status" value="1"/>
</dbReference>
<dbReference type="GO" id="GO:0008270">
    <property type="term" value="F:zinc ion binding"/>
    <property type="evidence" value="ECO:0007669"/>
    <property type="project" value="UniProtKB-KW"/>
</dbReference>
<feature type="compositionally biased region" description="Basic and acidic residues" evidence="16">
    <location>
        <begin position="705"/>
        <end position="716"/>
    </location>
</feature>
<feature type="compositionally biased region" description="Polar residues" evidence="16">
    <location>
        <begin position="642"/>
        <end position="660"/>
    </location>
</feature>
<feature type="compositionally biased region" description="Low complexity" evidence="16">
    <location>
        <begin position="623"/>
        <end position="633"/>
    </location>
</feature>
<keyword evidence="12 14" id="KW-0539">Nucleus</keyword>
<accession>A0AAD8Z1N9</accession>
<evidence type="ECO:0000256" key="1">
    <source>
        <dbReference type="ARBA" id="ARBA00000900"/>
    </source>
</evidence>
<dbReference type="Gene3D" id="3.30.40.10">
    <property type="entry name" value="Zinc/RING finger domain, C3HC4 (zinc finger)"/>
    <property type="match status" value="1"/>
</dbReference>
<dbReference type="HAMAP" id="MF_01963">
    <property type="entry name" value="MTAP"/>
    <property type="match status" value="1"/>
</dbReference>
<protein>
    <recommendedName>
        <fullName evidence="14">S-methyl-5'-thioadenosine phosphorylase</fullName>
        <ecNumber evidence="14">2.4.2.28</ecNumber>
    </recommendedName>
    <alternativeName>
        <fullName evidence="14">5'-methylthioadenosine phosphorylase</fullName>
        <shortName evidence="14">MTA phosphorylase</shortName>
        <shortName evidence="14">MTAP</shortName>
        <shortName evidence="14">MTAPase</shortName>
    </alternativeName>
</protein>
<dbReference type="InterPro" id="IPR001841">
    <property type="entry name" value="Znf_RING"/>
</dbReference>
<dbReference type="InterPro" id="IPR035994">
    <property type="entry name" value="Nucleoside_phosphorylase_sf"/>
</dbReference>
<evidence type="ECO:0000259" key="17">
    <source>
        <dbReference type="PROSITE" id="PS50089"/>
    </source>
</evidence>
<dbReference type="Gene3D" id="3.40.50.1580">
    <property type="entry name" value="Nucleoside phosphorylase domain"/>
    <property type="match status" value="1"/>
</dbReference>
<dbReference type="InterPro" id="IPR000845">
    <property type="entry name" value="Nucleoside_phosphorylase_d"/>
</dbReference>
<dbReference type="GO" id="GO:0006513">
    <property type="term" value="P:protein monoubiquitination"/>
    <property type="evidence" value="ECO:0007669"/>
    <property type="project" value="TreeGrafter"/>
</dbReference>
<feature type="compositionally biased region" description="Polar residues" evidence="16">
    <location>
        <begin position="934"/>
        <end position="943"/>
    </location>
</feature>
<evidence type="ECO:0000256" key="2">
    <source>
        <dbReference type="ARBA" id="ARBA00022490"/>
    </source>
</evidence>
<evidence type="ECO:0000256" key="9">
    <source>
        <dbReference type="ARBA" id="ARBA00022833"/>
    </source>
</evidence>
<comment type="pathway">
    <text evidence="14">Amino-acid biosynthesis; L-methionine biosynthesis via salvage pathway; S-methyl-5-thio-alpha-D-ribose 1-phosphate from S-methyl-5'-thioadenosine (phosphorylase route): step 1/1.</text>
</comment>
<feature type="binding site" evidence="14">
    <location>
        <position position="1203"/>
    </location>
    <ligand>
        <name>substrate</name>
    </ligand>
</feature>
<keyword evidence="4 14" id="KW-0808">Transferase</keyword>
<keyword evidence="5" id="KW-0479">Metal-binding</keyword>
<dbReference type="FunFam" id="3.40.50.1580:FF:000006">
    <property type="entry name" value="Purine nucleoside phosphorylase"/>
    <property type="match status" value="1"/>
</dbReference>
<keyword evidence="6 14" id="KW-0660">Purine salvage</keyword>
<dbReference type="CDD" id="cd09010">
    <property type="entry name" value="MTAP_SsMTAPII_like_MTIP"/>
    <property type="match status" value="1"/>
</dbReference>
<dbReference type="InterPro" id="IPR058745">
    <property type="entry name" value="PWI_Topors"/>
</dbReference>
<feature type="compositionally biased region" description="Basic residues" evidence="16">
    <location>
        <begin position="762"/>
        <end position="790"/>
    </location>
</feature>
<dbReference type="PANTHER" id="PTHR46077">
    <property type="entry name" value="E3 UBIQUITIN-PROTEIN LIGASE TOPORS"/>
    <property type="match status" value="1"/>
</dbReference>
<sequence length="1290" mass="144752">MVDFVCLEQEFAVARWKLPNRVQQDCTALSHAHLGVTLSSGRVPVDGMTLPVVLRWDRLCHGCGKTLDLQTNLSMSGYTADEKLRVEQLTKLRRQWLKDQELSPREPVLEPKAPGRVAKFWEGFLQPRSLWKLYTFKVYNAGVFAVTRLLIPAWIIHYYLKYHVSKMPYGIVHLKPRLFPIMMSTKMKVHVRKKSSSNPVSKTISKGASPDSKCPICLDQFKNISYVDKCLHRFCFRCIQEWSRNKAECPLCKQAFSSIYHTIKAEDDFKQFDLRPTDNGSFGSLAGQRFRYRTTLTGGRRASARRTSPPPNHGVMFEGLAGTTGSGNDGGFRHMVARLAAWQRAQAEGRPLRTPQEQEVIHFRRTLYRRGLWVRGVRDGGRSRDTSAEFFRRNPACLHRLVPWLKRELTVLYGTHGSLVNIVQHIVMSQISRYDMQGAAVLQELRPFLLSRTEHFLHEFLSFARSPFNMEAYDQHVVYDCPAPSANAEESSGSDLSVIALSEDEGATATLSRTAWDDETPGPSYSSETPHAFPLPVSNSDTDSSTEEAGQIAPPPAQNDGSSSNDEDCVIVGYVKPTAERTPELVQLTSDSEEHEENSHQRIHFTSESSCSASNRSEHGCPASGSAAAVRGSALRRRVSPWTPSRARSSPAEQHHTPSSKIHRHKVENDHRRHSKKTQKGRSRNRDREHSSHHHRRRSRSRSPRFRERSRAKEAGGESLSYSYRERDRNDRCHTSRRHASPGRCSRAPSWSRSLGLSRSWSRARSRSRSRVRSRSRLYARSRSRSRAHACSKSWSTGADGWELGRSENRRRNASPSSRGRLRHKSGGKRKCKALHTDQASGGEASVGSAQRGRESREERHKKLRRRRRRSASVEIVYEGGATEQHSRRHRKKKKRKKSKRRKERTVRMTSGSPTTITIPSDSGTDQEGDGPNLSLSCASDSTHLPPHSPVAVAADAAQLTSATNSTTSTLPLGGALQPVEQQADEPKHDLRDSIGIIGGSGLDDPDILQDRTERSVDTPYGKPSDVLIFGKINNVSCVLLARLQINVLLETNLYSLFGRHGRQHTIMPSNVNYRANIWALKHEGCTHVLVTTACGSLREDIQPGDIVLLDQFIDRTTKRAQTFYDGSYSDAPGVCHIPMAEPFCTRTRETEPSPSQVLSEVASNLGLRCHPQGVMLTIEGPRFSSRAESLMFRQWGADVINMTTVPEVVLAKEAGLCYAAIGMATDYDCWKEHEESVCVDNVLKTMKENASKAKNILLTAIPLLSQMSWEKTIAEHGAMARCAVMLPKH</sequence>
<feature type="compositionally biased region" description="Low complexity" evidence="16">
    <location>
        <begin position="750"/>
        <end position="761"/>
    </location>
</feature>
<dbReference type="EC" id="2.4.2.28" evidence="14"/>
<evidence type="ECO:0000256" key="8">
    <source>
        <dbReference type="ARBA" id="ARBA00022786"/>
    </source>
</evidence>
<feature type="binding site" evidence="14">
    <location>
        <begin position="1093"/>
        <end position="1094"/>
    </location>
    <ligand>
        <name>phosphate</name>
        <dbReference type="ChEBI" id="CHEBI:43474"/>
    </ligand>
</feature>
<keyword evidence="9" id="KW-0862">Zinc</keyword>
<feature type="binding site" evidence="14">
    <location>
        <begin position="1060"/>
        <end position="1061"/>
    </location>
    <ligand>
        <name>phosphate</name>
        <dbReference type="ChEBI" id="CHEBI:43474"/>
    </ligand>
</feature>
<keyword evidence="11" id="KW-0804">Transcription</keyword>
<dbReference type="FunFam" id="3.30.40.10:FF:000136">
    <property type="entry name" value="E3 ubiquitin-protein ligase Topors"/>
    <property type="match status" value="1"/>
</dbReference>
<evidence type="ECO:0000313" key="18">
    <source>
        <dbReference type="EMBL" id="KAK1791368.1"/>
    </source>
</evidence>